<keyword evidence="1" id="KW-0132">Cell division</keyword>
<keyword evidence="5 8" id="KW-0998">Cell outer membrane</keyword>
<dbReference type="InterPro" id="IPR014169">
    <property type="entry name" value="Pal_lipo_C"/>
</dbReference>
<feature type="domain" description="OmpA-like" evidence="10">
    <location>
        <begin position="57"/>
        <end position="167"/>
    </location>
</feature>
<dbReference type="PANTHER" id="PTHR30329">
    <property type="entry name" value="STATOR ELEMENT OF FLAGELLAR MOTOR COMPLEX"/>
    <property type="match status" value="1"/>
</dbReference>
<dbReference type="InterPro" id="IPR006664">
    <property type="entry name" value="OMP_bac"/>
</dbReference>
<feature type="region of interest" description="Disordered" evidence="9">
    <location>
        <begin position="144"/>
        <end position="167"/>
    </location>
</feature>
<dbReference type="AlphaFoldDB" id="A0A5C4S6Q4"/>
<dbReference type="InterPro" id="IPR006665">
    <property type="entry name" value="OmpA-like"/>
</dbReference>
<dbReference type="GO" id="GO:0009279">
    <property type="term" value="C:cell outer membrane"/>
    <property type="evidence" value="ECO:0007669"/>
    <property type="project" value="UniProtKB-SubCell"/>
</dbReference>
<evidence type="ECO:0000313" key="12">
    <source>
        <dbReference type="Proteomes" id="UP000308271"/>
    </source>
</evidence>
<keyword evidence="7" id="KW-0131">Cell cycle</keyword>
<feature type="compositionally biased region" description="Basic and acidic residues" evidence="9">
    <location>
        <begin position="155"/>
        <end position="167"/>
    </location>
</feature>
<evidence type="ECO:0000256" key="4">
    <source>
        <dbReference type="ARBA" id="ARBA00023139"/>
    </source>
</evidence>
<keyword evidence="12" id="KW-1185">Reference proteome</keyword>
<dbReference type="Gene3D" id="3.30.1330.60">
    <property type="entry name" value="OmpA-like domain"/>
    <property type="match status" value="1"/>
</dbReference>
<dbReference type="Pfam" id="PF00691">
    <property type="entry name" value="OmpA"/>
    <property type="match status" value="1"/>
</dbReference>
<dbReference type="PROSITE" id="PS51257">
    <property type="entry name" value="PROKAR_LIPOPROTEIN"/>
    <property type="match status" value="1"/>
</dbReference>
<evidence type="ECO:0000256" key="7">
    <source>
        <dbReference type="ARBA" id="ARBA00023306"/>
    </source>
</evidence>
<dbReference type="CDD" id="cd07185">
    <property type="entry name" value="OmpA_C-like"/>
    <property type="match status" value="1"/>
</dbReference>
<dbReference type="PANTHER" id="PTHR30329:SF21">
    <property type="entry name" value="LIPOPROTEIN YIAD-RELATED"/>
    <property type="match status" value="1"/>
</dbReference>
<proteinExistence type="inferred from homology"/>
<evidence type="ECO:0000256" key="2">
    <source>
        <dbReference type="ARBA" id="ARBA00022729"/>
    </source>
</evidence>
<dbReference type="NCBIfam" id="TIGR02802">
    <property type="entry name" value="Pal_lipo"/>
    <property type="match status" value="1"/>
</dbReference>
<dbReference type="InterPro" id="IPR036737">
    <property type="entry name" value="OmpA-like_sf"/>
</dbReference>
<dbReference type="RefSeq" id="WP_139456678.1">
    <property type="nucleotide sequence ID" value="NZ_VDCH01000008.1"/>
</dbReference>
<keyword evidence="3 8" id="KW-0472">Membrane</keyword>
<protein>
    <recommendedName>
        <fullName evidence="8">Peptidoglycan-associated lipoprotein</fullName>
        <shortName evidence="8">PAL</shortName>
    </recommendedName>
</protein>
<comment type="caution">
    <text evidence="11">The sequence shown here is derived from an EMBL/GenBank/DDBJ whole genome shotgun (WGS) entry which is preliminary data.</text>
</comment>
<dbReference type="SUPFAM" id="SSF103088">
    <property type="entry name" value="OmpA-like"/>
    <property type="match status" value="1"/>
</dbReference>
<dbReference type="Proteomes" id="UP000308271">
    <property type="component" value="Unassembled WGS sequence"/>
</dbReference>
<sequence length="167" mass="17738">MRHTLAGVIGAAIIILAGGCSSKKAASTSDAAGSGYGSGKGGGSGVDVENLDQRGGRGTVIGDVFFDFDSSALSPEAQEQLKQNAAWMQKNSYTSVTIEGHCDERGTDEYNIALGERRAEAAQNYLINLGVSNNRLSTVSYGEEKPFDTGNNEEAWAKNRRDHFVTK</sequence>
<dbReference type="HAMAP" id="MF_02204">
    <property type="entry name" value="Pal"/>
    <property type="match status" value="1"/>
</dbReference>
<evidence type="ECO:0000256" key="9">
    <source>
        <dbReference type="SAM" id="MobiDB-lite"/>
    </source>
</evidence>
<comment type="similarity">
    <text evidence="8">Belongs to the Pal lipoprotein family.</text>
</comment>
<gene>
    <name evidence="8 11" type="primary">pal</name>
    <name evidence="11" type="ORF">FGF66_05490</name>
</gene>
<dbReference type="InterPro" id="IPR039001">
    <property type="entry name" value="Pal"/>
</dbReference>
<keyword evidence="4 8" id="KW-0564">Palmitate</keyword>
<evidence type="ECO:0000256" key="1">
    <source>
        <dbReference type="ARBA" id="ARBA00022618"/>
    </source>
</evidence>
<evidence type="ECO:0000259" key="10">
    <source>
        <dbReference type="PROSITE" id="PS51123"/>
    </source>
</evidence>
<accession>A0A5C4S6Q4</accession>
<evidence type="ECO:0000256" key="5">
    <source>
        <dbReference type="ARBA" id="ARBA00023237"/>
    </source>
</evidence>
<feature type="region of interest" description="Disordered" evidence="9">
    <location>
        <begin position="31"/>
        <end position="51"/>
    </location>
</feature>
<dbReference type="GO" id="GO:0051301">
    <property type="term" value="P:cell division"/>
    <property type="evidence" value="ECO:0007669"/>
    <property type="project" value="UniProtKB-KW"/>
</dbReference>
<feature type="compositionally biased region" description="Gly residues" evidence="9">
    <location>
        <begin position="34"/>
        <end position="45"/>
    </location>
</feature>
<dbReference type="PRINTS" id="PR01021">
    <property type="entry name" value="OMPADOMAIN"/>
</dbReference>
<organism evidence="11 12">
    <name type="scientific">Chlorobaculum thiosulfatiphilum</name>
    <name type="common">Chlorobium limicola f.sp. thiosulfatophilum</name>
    <dbReference type="NCBI Taxonomy" id="115852"/>
    <lineage>
        <taxon>Bacteria</taxon>
        <taxon>Pseudomonadati</taxon>
        <taxon>Chlorobiota</taxon>
        <taxon>Chlorobiia</taxon>
        <taxon>Chlorobiales</taxon>
        <taxon>Chlorobiaceae</taxon>
        <taxon>Chlorobaculum</taxon>
    </lineage>
</organism>
<keyword evidence="6 8" id="KW-0449">Lipoprotein</keyword>
<dbReference type="InterPro" id="IPR050330">
    <property type="entry name" value="Bact_OuterMem_StrucFunc"/>
</dbReference>
<dbReference type="PROSITE" id="PS51123">
    <property type="entry name" value="OMPA_2"/>
    <property type="match status" value="1"/>
</dbReference>
<name>A0A5C4S6Q4_CHLTI</name>
<dbReference type="OrthoDB" id="9805336at2"/>
<evidence type="ECO:0000256" key="3">
    <source>
        <dbReference type="ARBA" id="ARBA00023136"/>
    </source>
</evidence>
<evidence type="ECO:0000256" key="6">
    <source>
        <dbReference type="ARBA" id="ARBA00023288"/>
    </source>
</evidence>
<comment type="subcellular location">
    <subcellularLocation>
        <location evidence="8">Cell outer membrane</location>
        <topology evidence="8">Lipid-anchor</topology>
    </subcellularLocation>
</comment>
<reference evidence="11 12" key="1">
    <citation type="submission" date="2019-05" db="EMBL/GenBank/DDBJ databases">
        <title>Draft Whole-Genome sequence of the green sulfur bacterium Chlorobaculum thiosulfatiphilum DSM 249.</title>
        <authorList>
            <person name="Meyer T.E."/>
            <person name="Kyndt J.A."/>
        </authorList>
    </citation>
    <scope>NUCLEOTIDE SEQUENCE [LARGE SCALE GENOMIC DNA]</scope>
    <source>
        <strain evidence="11 12">DSM 249</strain>
    </source>
</reference>
<dbReference type="EMBL" id="VDCH01000008">
    <property type="protein sequence ID" value="TNJ39200.1"/>
    <property type="molecule type" value="Genomic_DNA"/>
</dbReference>
<evidence type="ECO:0000313" key="11">
    <source>
        <dbReference type="EMBL" id="TNJ39200.1"/>
    </source>
</evidence>
<keyword evidence="2 8" id="KW-0732">Signal</keyword>
<evidence type="ECO:0000256" key="8">
    <source>
        <dbReference type="HAMAP-Rule" id="MF_02204"/>
    </source>
</evidence>